<feature type="transmembrane region" description="Helical" evidence="5">
    <location>
        <begin position="134"/>
        <end position="152"/>
    </location>
</feature>
<proteinExistence type="predicted"/>
<keyword evidence="2 5" id="KW-0812">Transmembrane</keyword>
<keyword evidence="3 5" id="KW-1133">Transmembrane helix</keyword>
<evidence type="ECO:0000256" key="3">
    <source>
        <dbReference type="ARBA" id="ARBA00022989"/>
    </source>
</evidence>
<dbReference type="Proteomes" id="UP001241110">
    <property type="component" value="Unassembled WGS sequence"/>
</dbReference>
<feature type="transmembrane region" description="Helical" evidence="5">
    <location>
        <begin position="32"/>
        <end position="51"/>
    </location>
</feature>
<evidence type="ECO:0000256" key="1">
    <source>
        <dbReference type="ARBA" id="ARBA00004141"/>
    </source>
</evidence>
<keyword evidence="4 5" id="KW-0472">Membrane</keyword>
<evidence type="ECO:0000313" key="6">
    <source>
        <dbReference type="EMBL" id="MDJ1485274.1"/>
    </source>
</evidence>
<evidence type="ECO:0000313" key="7">
    <source>
        <dbReference type="Proteomes" id="UP001241110"/>
    </source>
</evidence>
<dbReference type="InterPro" id="IPR002797">
    <property type="entry name" value="Polysacc_synth"/>
</dbReference>
<dbReference type="CDD" id="cd13128">
    <property type="entry name" value="MATE_Wzx_like"/>
    <property type="match status" value="1"/>
</dbReference>
<sequence>MKVQDPPQSETIQDPPQSEGFRKYFSSVSWLLVERVFSMGVAFAISIYTANQLGAENFGKFNFARSFATIITVFAPLGMGAVMMRNLINHPEKKNLTLGTVFVTRATASLICIIVVGLVSIVFNHLMWHDDLKFLLVMIAAIPVIFESFNVLADFYNSRALAKYHVYGELTKTIVSAGVKLLLLFVFKASVVWFAVVLVMDAIIYDIVVVSIYRFVFKESPLQWKVDWSYSWEMIKQSLPLVLSGFVITVYMRLDQIMIGELLNDKEVGRFAAALRFSEATFFVPTVISNALLPAIIASKKESEERFTMQTQKLCDFLTLTGLAIAVGVNICSYWIFKYLYEPEYADAQNVLIIHVWSGVMVGMGMLANAWLIANNLQKYSLNRTIWGAIVNAGLNAVLIPKFGIEGAAIATLFSQAVASYLSNAITADTRPLFWMQTRSLIGFGFLSPIKDVLSGKFSLK</sequence>
<feature type="transmembrane region" description="Helical" evidence="5">
    <location>
        <begin position="238"/>
        <end position="254"/>
    </location>
</feature>
<dbReference type="InterPro" id="IPR052556">
    <property type="entry name" value="PolySynth_Transporter"/>
</dbReference>
<dbReference type="Pfam" id="PF01943">
    <property type="entry name" value="Polysacc_synt"/>
    <property type="match status" value="1"/>
</dbReference>
<feature type="transmembrane region" description="Helical" evidence="5">
    <location>
        <begin position="96"/>
        <end position="122"/>
    </location>
</feature>
<evidence type="ECO:0000256" key="4">
    <source>
        <dbReference type="ARBA" id="ARBA00023136"/>
    </source>
</evidence>
<dbReference type="AlphaFoldDB" id="A0AAE3QYU9"/>
<feature type="transmembrane region" description="Helical" evidence="5">
    <location>
        <begin position="274"/>
        <end position="297"/>
    </location>
</feature>
<evidence type="ECO:0000256" key="5">
    <source>
        <dbReference type="SAM" id="Phobius"/>
    </source>
</evidence>
<accession>A0AAE3QYU9</accession>
<dbReference type="GO" id="GO:0016020">
    <property type="term" value="C:membrane"/>
    <property type="evidence" value="ECO:0007669"/>
    <property type="project" value="UniProtKB-SubCell"/>
</dbReference>
<dbReference type="PANTHER" id="PTHR43424:SF1">
    <property type="entry name" value="LOCUS PUTATIVE PROTEIN 1-RELATED"/>
    <property type="match status" value="1"/>
</dbReference>
<comment type="subcellular location">
    <subcellularLocation>
        <location evidence="1">Membrane</location>
        <topology evidence="1">Multi-pass membrane protein</topology>
    </subcellularLocation>
</comment>
<protein>
    <submittedName>
        <fullName evidence="6">Flippase</fullName>
    </submittedName>
</protein>
<organism evidence="6 7">
    <name type="scientific">Xanthocytophaga flava</name>
    <dbReference type="NCBI Taxonomy" id="3048013"/>
    <lineage>
        <taxon>Bacteria</taxon>
        <taxon>Pseudomonadati</taxon>
        <taxon>Bacteroidota</taxon>
        <taxon>Cytophagia</taxon>
        <taxon>Cytophagales</taxon>
        <taxon>Rhodocytophagaceae</taxon>
        <taxon>Xanthocytophaga</taxon>
    </lineage>
</organism>
<dbReference type="EMBL" id="JASJOS010000019">
    <property type="protein sequence ID" value="MDJ1485274.1"/>
    <property type="molecule type" value="Genomic_DNA"/>
</dbReference>
<name>A0AAE3QYU9_9BACT</name>
<dbReference type="RefSeq" id="WP_313987604.1">
    <property type="nucleotide sequence ID" value="NZ_JASJOS010000019.1"/>
</dbReference>
<feature type="transmembrane region" description="Helical" evidence="5">
    <location>
        <begin position="164"/>
        <end position="187"/>
    </location>
</feature>
<comment type="caution">
    <text evidence="6">The sequence shown here is derived from an EMBL/GenBank/DDBJ whole genome shotgun (WGS) entry which is preliminary data.</text>
</comment>
<dbReference type="PANTHER" id="PTHR43424">
    <property type="entry name" value="LOCUS PUTATIVE PROTEIN 1-RELATED"/>
    <property type="match status" value="1"/>
</dbReference>
<feature type="transmembrane region" description="Helical" evidence="5">
    <location>
        <begin position="193"/>
        <end position="217"/>
    </location>
</feature>
<evidence type="ECO:0000256" key="2">
    <source>
        <dbReference type="ARBA" id="ARBA00022692"/>
    </source>
</evidence>
<gene>
    <name evidence="6" type="ORF">QNI16_32585</name>
</gene>
<feature type="transmembrane region" description="Helical" evidence="5">
    <location>
        <begin position="352"/>
        <end position="374"/>
    </location>
</feature>
<feature type="transmembrane region" description="Helical" evidence="5">
    <location>
        <begin position="317"/>
        <end position="337"/>
    </location>
</feature>
<reference evidence="6" key="1">
    <citation type="submission" date="2023-05" db="EMBL/GenBank/DDBJ databases">
        <authorList>
            <person name="Zhang X."/>
        </authorList>
    </citation>
    <scope>NUCLEOTIDE SEQUENCE</scope>
    <source>
        <strain evidence="6">YF14B1</strain>
    </source>
</reference>
<feature type="transmembrane region" description="Helical" evidence="5">
    <location>
        <begin position="63"/>
        <end position="84"/>
    </location>
</feature>